<gene>
    <name evidence="5" type="primary">vapC</name>
    <name evidence="8" type="ORF">CK621_03005</name>
</gene>
<dbReference type="AlphaFoldDB" id="A0A2A2B0L2"/>
<dbReference type="HAMAP" id="MF_00265">
    <property type="entry name" value="VapC_Nob1"/>
    <property type="match status" value="1"/>
</dbReference>
<dbReference type="InterPro" id="IPR002716">
    <property type="entry name" value="PIN_dom"/>
</dbReference>
<accession>A0A2A2B0L2</accession>
<feature type="region of interest" description="Disordered" evidence="6">
    <location>
        <begin position="1"/>
        <end position="73"/>
    </location>
</feature>
<proteinExistence type="inferred from homology"/>
<keyword evidence="5" id="KW-0800">Toxin</keyword>
<evidence type="ECO:0000259" key="7">
    <source>
        <dbReference type="Pfam" id="PF01850"/>
    </source>
</evidence>
<feature type="binding site" evidence="5">
    <location>
        <position position="99"/>
    </location>
    <ligand>
        <name>Mg(2+)</name>
        <dbReference type="ChEBI" id="CHEBI:18420"/>
    </ligand>
</feature>
<keyword evidence="1 5" id="KW-1277">Toxin-antitoxin system</keyword>
<keyword evidence="3 5" id="KW-0479">Metal-binding</keyword>
<dbReference type="SUPFAM" id="SSF88723">
    <property type="entry name" value="PIN domain-like"/>
    <property type="match status" value="1"/>
</dbReference>
<dbReference type="GO" id="GO:0090729">
    <property type="term" value="F:toxin activity"/>
    <property type="evidence" value="ECO:0007669"/>
    <property type="project" value="UniProtKB-KW"/>
</dbReference>
<dbReference type="InterPro" id="IPR029060">
    <property type="entry name" value="PIN-like_dom_sf"/>
</dbReference>
<dbReference type="InterPro" id="IPR022907">
    <property type="entry name" value="VapC_family"/>
</dbReference>
<dbReference type="GO" id="GO:0004540">
    <property type="term" value="F:RNA nuclease activity"/>
    <property type="evidence" value="ECO:0007669"/>
    <property type="project" value="InterPro"/>
</dbReference>
<protein>
    <recommendedName>
        <fullName evidence="5">Ribonuclease VapC</fullName>
        <shortName evidence="5">RNase VapC</shortName>
        <ecNumber evidence="5">3.1.-.-</ecNumber>
    </recommendedName>
    <alternativeName>
        <fullName evidence="5">Toxin VapC</fullName>
    </alternativeName>
</protein>
<evidence type="ECO:0000256" key="2">
    <source>
        <dbReference type="ARBA" id="ARBA00022722"/>
    </source>
</evidence>
<name>A0A2A2B0L2_9BURK</name>
<dbReference type="Proteomes" id="UP000218439">
    <property type="component" value="Unassembled WGS sequence"/>
</dbReference>
<sequence length="236" mass="25614">MQRRAPHAQHLQPGRRHAHPRAANRAARAHHAGPGRLAMDAARRAAHGPRPCAPGQPAAQPLQRVPSAQRPAHHLARCLSPDGRGRRVMLATSRRLLLDVNVWVALLDEQHVHNQTAIALWQRPGLRIATCPLTENGALRICAMPGLGRGRPASLATIRAAMQRACRDVDHQFWPDALSLIGGDALDFNRISGHNQITDAYLLALAVHHGGTLASFDQRIALSAVRGATSDHLLLL</sequence>
<feature type="compositionally biased region" description="Basic residues" evidence="6">
    <location>
        <begin position="1"/>
        <end position="33"/>
    </location>
</feature>
<reference evidence="8 9" key="1">
    <citation type="submission" date="2017-08" db="EMBL/GenBank/DDBJ databases">
        <title>WGS of Clinical strains of the CDC Group NO-1 linked to zoonotic infections in humans.</title>
        <authorList>
            <person name="Bernier A.-M."/>
            <person name="Bernard K."/>
        </authorList>
    </citation>
    <scope>NUCLEOTIDE SEQUENCE [LARGE SCALE GENOMIC DNA]</scope>
    <source>
        <strain evidence="8 9">NML120219</strain>
    </source>
</reference>
<keyword evidence="5" id="KW-0460">Magnesium</keyword>
<keyword evidence="4 5" id="KW-0378">Hydrolase</keyword>
<comment type="function">
    <text evidence="5">Toxic component of a toxin-antitoxin (TA) system. An RNase.</text>
</comment>
<dbReference type="EMBL" id="NSJE01000004">
    <property type="protein sequence ID" value="PAT43469.1"/>
    <property type="molecule type" value="Genomic_DNA"/>
</dbReference>
<evidence type="ECO:0000256" key="4">
    <source>
        <dbReference type="ARBA" id="ARBA00022801"/>
    </source>
</evidence>
<dbReference type="Pfam" id="PF01850">
    <property type="entry name" value="PIN"/>
    <property type="match status" value="1"/>
</dbReference>
<evidence type="ECO:0000313" key="8">
    <source>
        <dbReference type="EMBL" id="PAT43469.1"/>
    </source>
</evidence>
<dbReference type="InterPro" id="IPR006226">
    <property type="entry name" value="Mtu_PIN"/>
</dbReference>
<evidence type="ECO:0000313" key="9">
    <source>
        <dbReference type="Proteomes" id="UP000218439"/>
    </source>
</evidence>
<evidence type="ECO:0000256" key="3">
    <source>
        <dbReference type="ARBA" id="ARBA00022723"/>
    </source>
</evidence>
<evidence type="ECO:0000256" key="6">
    <source>
        <dbReference type="SAM" id="MobiDB-lite"/>
    </source>
</evidence>
<organism evidence="8 9">
    <name type="scientific">Vandammella animalimorsus</name>
    <dbReference type="NCBI Taxonomy" id="2029117"/>
    <lineage>
        <taxon>Bacteria</taxon>
        <taxon>Pseudomonadati</taxon>
        <taxon>Pseudomonadota</taxon>
        <taxon>Betaproteobacteria</taxon>
        <taxon>Burkholderiales</taxon>
        <taxon>Comamonadaceae</taxon>
        <taxon>Vandammella</taxon>
    </lineage>
</organism>
<feature type="binding site" evidence="5">
    <location>
        <position position="199"/>
    </location>
    <ligand>
        <name>Mg(2+)</name>
        <dbReference type="ChEBI" id="CHEBI:18420"/>
    </ligand>
</feature>
<comment type="cofactor">
    <cofactor evidence="5">
        <name>Mg(2+)</name>
        <dbReference type="ChEBI" id="CHEBI:18420"/>
    </cofactor>
</comment>
<comment type="caution">
    <text evidence="8">The sequence shown here is derived from an EMBL/GenBank/DDBJ whole genome shotgun (WGS) entry which is preliminary data.</text>
</comment>
<comment type="similarity">
    <text evidence="5">Belongs to the PINc/VapC protein family.</text>
</comment>
<evidence type="ECO:0000256" key="1">
    <source>
        <dbReference type="ARBA" id="ARBA00022649"/>
    </source>
</evidence>
<feature type="domain" description="PIN" evidence="7">
    <location>
        <begin position="97"/>
        <end position="221"/>
    </location>
</feature>
<dbReference type="GO" id="GO:0000287">
    <property type="term" value="F:magnesium ion binding"/>
    <property type="evidence" value="ECO:0007669"/>
    <property type="project" value="UniProtKB-UniRule"/>
</dbReference>
<dbReference type="GO" id="GO:0016788">
    <property type="term" value="F:hydrolase activity, acting on ester bonds"/>
    <property type="evidence" value="ECO:0007669"/>
    <property type="project" value="InterPro"/>
</dbReference>
<dbReference type="EC" id="3.1.-.-" evidence="5"/>
<keyword evidence="2 5" id="KW-0540">Nuclease</keyword>
<dbReference type="GO" id="GO:0045926">
    <property type="term" value="P:negative regulation of growth"/>
    <property type="evidence" value="ECO:0007669"/>
    <property type="project" value="UniProtKB-ARBA"/>
</dbReference>
<dbReference type="NCBIfam" id="TIGR00028">
    <property type="entry name" value="Mtu_PIN_fam"/>
    <property type="match status" value="1"/>
</dbReference>
<evidence type="ECO:0000256" key="5">
    <source>
        <dbReference type="HAMAP-Rule" id="MF_00265"/>
    </source>
</evidence>